<dbReference type="AlphaFoldDB" id="A0AAU7CQU0"/>
<protein>
    <submittedName>
        <fullName evidence="1">Uncharacterized protein</fullName>
    </submittedName>
</protein>
<sequence>MTLLAYLTYGEAGRRLPAPKSEDTIRRWATVGLRGVILETVWVGETPCVTAEGLADFFDRLTAVKRGDQEAK</sequence>
<dbReference type="EMBL" id="CP155447">
    <property type="protein sequence ID" value="XBH07378.1"/>
    <property type="molecule type" value="Genomic_DNA"/>
</dbReference>
<accession>A0AAU7CQU0</accession>
<name>A0AAU7CQU0_9BACT</name>
<gene>
    <name evidence="1" type="ORF">V5E97_15435</name>
</gene>
<evidence type="ECO:0000313" key="1">
    <source>
        <dbReference type="EMBL" id="XBH07378.1"/>
    </source>
</evidence>
<dbReference type="RefSeq" id="WP_406700215.1">
    <property type="nucleotide sequence ID" value="NZ_CP155447.1"/>
</dbReference>
<reference evidence="1" key="1">
    <citation type="submission" date="2024-05" db="EMBL/GenBank/DDBJ databases">
        <title>Planctomycetes of the genus Singulisphaera possess chitinolytic capabilities.</title>
        <authorList>
            <person name="Ivanova A."/>
        </authorList>
    </citation>
    <scope>NUCLEOTIDE SEQUENCE</scope>
    <source>
        <strain evidence="1">Ch08T</strain>
    </source>
</reference>
<proteinExistence type="predicted"/>
<organism evidence="1">
    <name type="scientific">Singulisphaera sp. Ch08</name>
    <dbReference type="NCBI Taxonomy" id="3120278"/>
    <lineage>
        <taxon>Bacteria</taxon>
        <taxon>Pseudomonadati</taxon>
        <taxon>Planctomycetota</taxon>
        <taxon>Planctomycetia</taxon>
        <taxon>Isosphaerales</taxon>
        <taxon>Isosphaeraceae</taxon>
        <taxon>Singulisphaera</taxon>
    </lineage>
</organism>